<dbReference type="Gene3D" id="2.170.130.30">
    <property type="match status" value="1"/>
</dbReference>
<evidence type="ECO:0008006" key="7">
    <source>
        <dbReference type="Google" id="ProtNLM"/>
    </source>
</evidence>
<accession>A0A512PQC6</accession>
<protein>
    <recommendedName>
        <fullName evidence="7">DUF4430 domain-containing protein</fullName>
    </recommendedName>
</protein>
<gene>
    <name evidence="5" type="ORF">LRA02_22490</name>
</gene>
<dbReference type="SUPFAM" id="SSF48239">
    <property type="entry name" value="Terpenoid cyclases/Protein prenyltransferases"/>
    <property type="match status" value="1"/>
</dbReference>
<name>A0A512PQC6_9LACO</name>
<dbReference type="InterPro" id="IPR027954">
    <property type="entry name" value="Transcobalamin-like_C"/>
</dbReference>
<dbReference type="InterPro" id="IPR011439">
    <property type="entry name" value="DUF1542"/>
</dbReference>
<feature type="domain" description="Transcobalamin-like C-terminal" evidence="3">
    <location>
        <begin position="683"/>
        <end position="756"/>
    </location>
</feature>
<sequence length="757" mass="78774">MKKKQLVYWMSLILGVFLLFIGGGSIAKADTASDVDVAINTGVNYTAQKGNSLGAWDAPILAMSPNGITDAQAQTIYNAIISGNKTLGGSGTVSDTAAIVGLRAIGKDPTNVNNKDLIASAVTDANTATDLYNMIYDLESLSTGNYGTAAENAKQRLIDKITTAQDTSGLWIYHYTDFYTKKPASSTVDPTAQALLVLSMNNNDPTAHSALEKAITAVEDNLYQKNGGFMSNSNPSGPETESAVENVTLTNALAVAGVDVYSPLNGQSDYASPIQRLLDQKVTSTPSDTFLLYEGTSALQQAKFTRDGGKGSIFAFDQNAAFKPGELASLNAAADAKKQAINNDSLATTTDKSNAIANVNQILATYTNKINAYSTSATAIADRNAGANEINNVVVAHNATTTTINNGLSVSTTAPSPLTITPVSSPTVTPTVTQTTAKKNHSAKGTVVYGLTTVRLYKGTNFTKSNLSKTYKKQARINRPMFLVINQTTNKQGRAIYKVKDLKSGKTGYTLSGSKYFANAYYSAKVTKVKVINPKGINEYRKVQLTNKKRHVKKNASLSVKKVVNAGATTRFELTNGNYISANKKLVLATKISKASGATGSTTTATATNTNPTKTNSTTPSSTTVVSPTNSGSTATNSGGTVPNNTPVTPVTPGNTTQTVTVTVTANGSVLASGSVTVAAGASGMDALNALAAQKGLAISTSGSGPAVYINGIGSYKAGAAGPNSGWVYSVNGNEPNSSIGAYTVKSGDTISLNYVK</sequence>
<feature type="domain" description="DUF5776" evidence="4">
    <location>
        <begin position="521"/>
        <end position="587"/>
    </location>
</feature>
<dbReference type="Pfam" id="PF19087">
    <property type="entry name" value="DUF5776"/>
    <property type="match status" value="1"/>
</dbReference>
<proteinExistence type="predicted"/>
<reference evidence="5 6" key="1">
    <citation type="submission" date="2019-07" db="EMBL/GenBank/DDBJ databases">
        <title>Whole genome shotgun sequence of Lactobacillus rapi NBRC 109618.</title>
        <authorList>
            <person name="Hosoyama A."/>
            <person name="Uohara A."/>
            <person name="Ohji S."/>
            <person name="Ichikawa N."/>
        </authorList>
    </citation>
    <scope>NUCLEOTIDE SEQUENCE [LARGE SCALE GENOMIC DNA]</scope>
    <source>
        <strain evidence="5 6">NBRC 109618</strain>
    </source>
</reference>
<evidence type="ECO:0000256" key="1">
    <source>
        <dbReference type="SAM" id="MobiDB-lite"/>
    </source>
</evidence>
<evidence type="ECO:0000313" key="5">
    <source>
        <dbReference type="EMBL" id="GEP73381.1"/>
    </source>
</evidence>
<dbReference type="InterPro" id="IPR008930">
    <property type="entry name" value="Terpenoid_cyclase/PrenylTrfase"/>
</dbReference>
<feature type="region of interest" description="Disordered" evidence="1">
    <location>
        <begin position="598"/>
        <end position="656"/>
    </location>
</feature>
<dbReference type="STRING" id="1423795.FD12_GL000866"/>
<evidence type="ECO:0000313" key="6">
    <source>
        <dbReference type="Proteomes" id="UP000321569"/>
    </source>
</evidence>
<evidence type="ECO:0000259" key="2">
    <source>
        <dbReference type="Pfam" id="PF07564"/>
    </source>
</evidence>
<dbReference type="OrthoDB" id="2356646at2"/>
<dbReference type="InterPro" id="IPR044081">
    <property type="entry name" value="DUF5776"/>
</dbReference>
<evidence type="ECO:0000259" key="3">
    <source>
        <dbReference type="Pfam" id="PF14478"/>
    </source>
</evidence>
<dbReference type="EMBL" id="BKAM01000071">
    <property type="protein sequence ID" value="GEP73381.1"/>
    <property type="molecule type" value="Genomic_DNA"/>
</dbReference>
<dbReference type="Pfam" id="PF07564">
    <property type="entry name" value="DUF1542"/>
    <property type="match status" value="1"/>
</dbReference>
<dbReference type="AlphaFoldDB" id="A0A512PQC6"/>
<dbReference type="RefSeq" id="WP_054748757.1">
    <property type="nucleotide sequence ID" value="NZ_BKAM01000071.1"/>
</dbReference>
<comment type="caution">
    <text evidence="5">The sequence shown here is derived from an EMBL/GenBank/DDBJ whole genome shotgun (WGS) entry which is preliminary data.</text>
</comment>
<evidence type="ECO:0000259" key="4">
    <source>
        <dbReference type="Pfam" id="PF19087"/>
    </source>
</evidence>
<dbReference type="Proteomes" id="UP000321569">
    <property type="component" value="Unassembled WGS sequence"/>
</dbReference>
<dbReference type="Pfam" id="PF14478">
    <property type="entry name" value="DUF4430"/>
    <property type="match status" value="1"/>
</dbReference>
<organism evidence="5 6">
    <name type="scientific">Lentilactobacillus rapi</name>
    <dbReference type="NCBI Taxonomy" id="481723"/>
    <lineage>
        <taxon>Bacteria</taxon>
        <taxon>Bacillati</taxon>
        <taxon>Bacillota</taxon>
        <taxon>Bacilli</taxon>
        <taxon>Lactobacillales</taxon>
        <taxon>Lactobacillaceae</taxon>
        <taxon>Lentilactobacillus</taxon>
    </lineage>
</organism>
<feature type="domain" description="DUF1542" evidence="2">
    <location>
        <begin position="328"/>
        <end position="396"/>
    </location>
</feature>